<keyword evidence="1" id="KW-0067">ATP-binding</keyword>
<gene>
    <name evidence="3" type="ORF">A2841_00750</name>
</gene>
<dbReference type="PROSITE" id="PS50975">
    <property type="entry name" value="ATP_GRASP"/>
    <property type="match status" value="1"/>
</dbReference>
<evidence type="ECO:0000259" key="2">
    <source>
        <dbReference type="PROSITE" id="PS50975"/>
    </source>
</evidence>
<keyword evidence="1" id="KW-0547">Nucleotide-binding</keyword>
<protein>
    <recommendedName>
        <fullName evidence="2">ATP-grasp domain-containing protein</fullName>
    </recommendedName>
</protein>
<dbReference type="Gene3D" id="3.30.1490.20">
    <property type="entry name" value="ATP-grasp fold, A domain"/>
    <property type="match status" value="1"/>
</dbReference>
<dbReference type="Proteomes" id="UP000178249">
    <property type="component" value="Unassembled WGS sequence"/>
</dbReference>
<dbReference type="AlphaFoldDB" id="A0A1F6C688"/>
<dbReference type="InterPro" id="IPR013815">
    <property type="entry name" value="ATP_grasp_subdomain_1"/>
</dbReference>
<dbReference type="GO" id="GO:0046872">
    <property type="term" value="F:metal ion binding"/>
    <property type="evidence" value="ECO:0007669"/>
    <property type="project" value="InterPro"/>
</dbReference>
<comment type="caution">
    <text evidence="3">The sequence shown here is derived from an EMBL/GenBank/DDBJ whole genome shotgun (WGS) entry which is preliminary data.</text>
</comment>
<reference evidence="3 4" key="1">
    <citation type="journal article" date="2016" name="Nat. Commun.">
        <title>Thousands of microbial genomes shed light on interconnected biogeochemical processes in an aquifer system.</title>
        <authorList>
            <person name="Anantharaman K."/>
            <person name="Brown C.T."/>
            <person name="Hug L.A."/>
            <person name="Sharon I."/>
            <person name="Castelle C.J."/>
            <person name="Probst A.J."/>
            <person name="Thomas B.C."/>
            <person name="Singh A."/>
            <person name="Wilkins M.J."/>
            <person name="Karaoz U."/>
            <person name="Brodie E.L."/>
            <person name="Williams K.H."/>
            <person name="Hubbard S.S."/>
            <person name="Banfield J.F."/>
        </authorList>
    </citation>
    <scope>NUCLEOTIDE SEQUENCE [LARGE SCALE GENOMIC DNA]</scope>
</reference>
<evidence type="ECO:0000313" key="3">
    <source>
        <dbReference type="EMBL" id="OGG44640.1"/>
    </source>
</evidence>
<dbReference type="EMBL" id="MFKP01000005">
    <property type="protein sequence ID" value="OGG44640.1"/>
    <property type="molecule type" value="Genomic_DNA"/>
</dbReference>
<dbReference type="InterPro" id="IPR011761">
    <property type="entry name" value="ATP-grasp"/>
</dbReference>
<sequence length="397" mass="44960">MTMSENFCPSCGTSTRRHILTWIEEIVSHLVPPTPLSRRGETWLRGIVETILVLTGIAEYKDDFREADIEPRSWYFIKEAEGRGVHVYALYGPGGFTNNFKAVRDGTTVRFDMLPVADFANGKNARATDDKKKTKALLMRHDFPVAHGKTFWFWQTKKALNFGKRVGFPLVVKPRNGSVSRHVTTNIKNERDLEQAIRYATLYSPSFIIEKFVTGSMYRGTVIDFKFVACIEQIPAHIVGGGTETIRMLIDAKNADPRRGGLDAPHATTHRIVENETAMNMLAEKHYTAETVLKSGERLFLQKDPFLKWGGDLKEVTSVVHPDNVKLFEEVARRFEIHAVGIDCIMPDISRSWKEQTCAILELNNMPAIDLHHVPTEGTPADPAQALVDMFFKYYLT</sequence>
<name>A0A1F6C688_9BACT</name>
<evidence type="ECO:0000256" key="1">
    <source>
        <dbReference type="PROSITE-ProRule" id="PRU00409"/>
    </source>
</evidence>
<feature type="domain" description="ATP-grasp" evidence="2">
    <location>
        <begin position="135"/>
        <end position="392"/>
    </location>
</feature>
<accession>A0A1F6C688</accession>
<evidence type="ECO:0000313" key="4">
    <source>
        <dbReference type="Proteomes" id="UP000178249"/>
    </source>
</evidence>
<dbReference type="SUPFAM" id="SSF56059">
    <property type="entry name" value="Glutathione synthetase ATP-binding domain-like"/>
    <property type="match status" value="1"/>
</dbReference>
<proteinExistence type="predicted"/>
<dbReference type="GO" id="GO:0005524">
    <property type="term" value="F:ATP binding"/>
    <property type="evidence" value="ECO:0007669"/>
    <property type="project" value="UniProtKB-UniRule"/>
</dbReference>
<organism evidence="3 4">
    <name type="scientific">Candidatus Kaiserbacteria bacterium RIFCSPHIGHO2_01_FULL_48_10</name>
    <dbReference type="NCBI Taxonomy" id="1798476"/>
    <lineage>
        <taxon>Bacteria</taxon>
        <taxon>Candidatus Kaiseribacteriota</taxon>
    </lineage>
</organism>
<dbReference type="Gene3D" id="3.30.470.20">
    <property type="entry name" value="ATP-grasp fold, B domain"/>
    <property type="match status" value="2"/>
</dbReference>